<dbReference type="EMBL" id="AKGD01000001">
    <property type="protein sequence ID" value="EIT72142.1"/>
    <property type="molecule type" value="Genomic_DNA"/>
</dbReference>
<reference evidence="1 2" key="1">
    <citation type="journal article" date="2012" name="J. Bacteriol.">
        <title>Genome Sequence of n-Alkane-Degrading Hydrocarboniphaga effusa Strain AP103T (ATCC BAA-332T).</title>
        <authorList>
            <person name="Chang H.K."/>
            <person name="Zylstra G.J."/>
            <person name="Chae J.C."/>
        </authorList>
    </citation>
    <scope>NUCLEOTIDE SEQUENCE [LARGE SCALE GENOMIC DNA]</scope>
    <source>
        <strain evidence="1 2">AP103</strain>
    </source>
</reference>
<proteinExistence type="predicted"/>
<name>I7ZK57_9GAMM</name>
<evidence type="ECO:0000313" key="2">
    <source>
        <dbReference type="Proteomes" id="UP000003704"/>
    </source>
</evidence>
<protein>
    <submittedName>
        <fullName evidence="1">Uncharacterized protein</fullName>
    </submittedName>
</protein>
<accession>I7ZK57</accession>
<organism evidence="1 2">
    <name type="scientific">Hydrocarboniphaga effusa AP103</name>
    <dbReference type="NCBI Taxonomy" id="1172194"/>
    <lineage>
        <taxon>Bacteria</taxon>
        <taxon>Pseudomonadati</taxon>
        <taxon>Pseudomonadota</taxon>
        <taxon>Gammaproteobacteria</taxon>
        <taxon>Nevskiales</taxon>
        <taxon>Nevskiaceae</taxon>
        <taxon>Hydrocarboniphaga</taxon>
    </lineage>
</organism>
<gene>
    <name evidence="1" type="ORF">WQQ_22790</name>
</gene>
<comment type="caution">
    <text evidence="1">The sequence shown here is derived from an EMBL/GenBank/DDBJ whole genome shotgun (WGS) entry which is preliminary data.</text>
</comment>
<evidence type="ECO:0000313" key="1">
    <source>
        <dbReference type="EMBL" id="EIT72142.1"/>
    </source>
</evidence>
<dbReference type="Proteomes" id="UP000003704">
    <property type="component" value="Unassembled WGS sequence"/>
</dbReference>
<keyword evidence="2" id="KW-1185">Reference proteome</keyword>
<sequence>MHQDSQQLLNIFHYFLLAKAGYVGRFIRRHAASIRTSSHRRAYGEPVAVVSWVMP</sequence>
<dbReference type="AlphaFoldDB" id="I7ZK57"/>
<dbReference type="STRING" id="1172194.WQQ_22790"/>